<dbReference type="InterPro" id="IPR023393">
    <property type="entry name" value="START-like_dom_sf"/>
</dbReference>
<dbReference type="PATRIC" id="fig|1114963.3.peg.2325"/>
<feature type="compositionally biased region" description="Low complexity" evidence="1">
    <location>
        <begin position="210"/>
        <end position="224"/>
    </location>
</feature>
<keyword evidence="4" id="KW-1185">Reference proteome</keyword>
<organism evidence="3 4">
    <name type="scientific">Novosphingobium barchaimii LL02</name>
    <dbReference type="NCBI Taxonomy" id="1114963"/>
    <lineage>
        <taxon>Bacteria</taxon>
        <taxon>Pseudomonadati</taxon>
        <taxon>Pseudomonadota</taxon>
        <taxon>Alphaproteobacteria</taxon>
        <taxon>Sphingomonadales</taxon>
        <taxon>Sphingomonadaceae</taxon>
        <taxon>Novosphingobium</taxon>
    </lineage>
</organism>
<dbReference type="EMBL" id="JACU01000005">
    <property type="protein sequence ID" value="KMS54858.1"/>
    <property type="molecule type" value="Genomic_DNA"/>
</dbReference>
<keyword evidence="2" id="KW-0732">Signal</keyword>
<dbReference type="SUPFAM" id="SSF55961">
    <property type="entry name" value="Bet v1-like"/>
    <property type="match status" value="1"/>
</dbReference>
<proteinExistence type="predicted"/>
<dbReference type="OrthoDB" id="5735475at2"/>
<evidence type="ECO:0000313" key="4">
    <source>
        <dbReference type="Proteomes" id="UP000052268"/>
    </source>
</evidence>
<protein>
    <submittedName>
        <fullName evidence="3">Polyketide cyclase</fullName>
    </submittedName>
</protein>
<gene>
    <name evidence="3" type="ORF">V474_17455</name>
</gene>
<dbReference type="Proteomes" id="UP000052268">
    <property type="component" value="Unassembled WGS sequence"/>
</dbReference>
<dbReference type="RefSeq" id="WP_059151594.1">
    <property type="nucleotide sequence ID" value="NZ_KQ130454.1"/>
</dbReference>
<sequence>MKRLAIALAPVMGFGAAAVPLPAAASVAQVSQAGFVVRHVIDVSASAEEAWAVLIKPSVWWDSDHTWSGEAANLSLDARAGGCFCEILPNASSANASPRGSVEHMRVIYIERPRALRLLGALGPMQADAANATLTIQLKPGAKGGTQVLLEYVVGGFTRTPFEKLAPGVDAMVGQQVRRLGEKLGGAFAAAFPPGQPEAATEPAAPMVESAPADPGSAAGGVVPLAQEPLSGDGTIVGR</sequence>
<evidence type="ECO:0000313" key="3">
    <source>
        <dbReference type="EMBL" id="KMS54858.1"/>
    </source>
</evidence>
<evidence type="ECO:0000256" key="2">
    <source>
        <dbReference type="SAM" id="SignalP"/>
    </source>
</evidence>
<reference evidence="3 4" key="1">
    <citation type="journal article" date="2015" name="G3 (Bethesda)">
        <title>Insights into Ongoing Evolution of the Hexachlorocyclohexane Catabolic Pathway from Comparative Genomics of Ten Sphingomonadaceae Strains.</title>
        <authorList>
            <person name="Pearce S.L."/>
            <person name="Oakeshott J.G."/>
            <person name="Pandey G."/>
        </authorList>
    </citation>
    <scope>NUCLEOTIDE SEQUENCE [LARGE SCALE GENOMIC DNA]</scope>
    <source>
        <strain evidence="3 4">LL02</strain>
    </source>
</reference>
<comment type="caution">
    <text evidence="3">The sequence shown here is derived from an EMBL/GenBank/DDBJ whole genome shotgun (WGS) entry which is preliminary data.</text>
</comment>
<feature type="chain" id="PRO_5005291706" evidence="2">
    <location>
        <begin position="26"/>
        <end position="239"/>
    </location>
</feature>
<evidence type="ECO:0000256" key="1">
    <source>
        <dbReference type="SAM" id="MobiDB-lite"/>
    </source>
</evidence>
<feature type="signal peptide" evidence="2">
    <location>
        <begin position="1"/>
        <end position="25"/>
    </location>
</feature>
<dbReference type="AlphaFoldDB" id="A0A0J7XUV1"/>
<accession>A0A0J7XUV1</accession>
<dbReference type="Gene3D" id="3.30.530.20">
    <property type="match status" value="1"/>
</dbReference>
<name>A0A0J7XUV1_9SPHN</name>
<feature type="region of interest" description="Disordered" evidence="1">
    <location>
        <begin position="193"/>
        <end position="239"/>
    </location>
</feature>